<keyword evidence="1" id="KW-0472">Membrane</keyword>
<evidence type="ECO:0000313" key="3">
    <source>
        <dbReference type="Proteomes" id="UP000183120"/>
    </source>
</evidence>
<reference evidence="2 3" key="1">
    <citation type="journal article" date="2016" name="Environ. Microbiol.">
        <title>Genomic resolution of a cold subsurface aquifer community provides metabolic insights for novel microbes adapted to high CO concentrations.</title>
        <authorList>
            <person name="Probst A.J."/>
            <person name="Castelle C.J."/>
            <person name="Singh A."/>
            <person name="Brown C.T."/>
            <person name="Anantharaman K."/>
            <person name="Sharon I."/>
            <person name="Hug L.A."/>
            <person name="Burstein D."/>
            <person name="Emerson J.B."/>
            <person name="Thomas B.C."/>
            <person name="Banfield J.F."/>
        </authorList>
    </citation>
    <scope>NUCLEOTIDE SEQUENCE [LARGE SCALE GENOMIC DNA]</scope>
    <source>
        <strain evidence="2">CG1_02_37_22</strain>
    </source>
</reference>
<dbReference type="EMBL" id="MNUY01000061">
    <property type="protein sequence ID" value="OIO13343.1"/>
    <property type="molecule type" value="Genomic_DNA"/>
</dbReference>
<evidence type="ECO:0000256" key="1">
    <source>
        <dbReference type="SAM" id="Phobius"/>
    </source>
</evidence>
<protein>
    <recommendedName>
        <fullName evidence="4">Fimbrial assembly protein</fullName>
    </recommendedName>
</protein>
<sequence length="184" mass="21100">MPAKKKVNINLLLKSETVHSFSDQLLSWALTYGRYIIIITQIFVLSVFFARFKLDRDYTDLKELAFQKKALIESVSDLDTEIRRVQNKLANIKTITSNQDLPLEIIHFLQENIPANTRFSTLTITSSKITFAAKSGNLKEFSYFLQLIQKGNKLTNVALDEIRRLPDGRIDFAIRGTVNQNAFN</sequence>
<keyword evidence="1" id="KW-0812">Transmembrane</keyword>
<dbReference type="Proteomes" id="UP000183120">
    <property type="component" value="Unassembled WGS sequence"/>
</dbReference>
<dbReference type="STRING" id="1805209.AUJ73_03925"/>
<evidence type="ECO:0008006" key="4">
    <source>
        <dbReference type="Google" id="ProtNLM"/>
    </source>
</evidence>
<accession>A0A1J4TTC2</accession>
<comment type="caution">
    <text evidence="2">The sequence shown here is derived from an EMBL/GenBank/DDBJ whole genome shotgun (WGS) entry which is preliminary data.</text>
</comment>
<proteinExistence type="predicted"/>
<evidence type="ECO:0000313" key="2">
    <source>
        <dbReference type="EMBL" id="OIO13343.1"/>
    </source>
</evidence>
<organism evidence="2 3">
    <name type="scientific">Candidatus Gottesmanbacteria bacterium CG1_02_37_22</name>
    <dbReference type="NCBI Taxonomy" id="1805209"/>
    <lineage>
        <taxon>Bacteria</taxon>
        <taxon>Candidatus Gottesmaniibacteriota</taxon>
    </lineage>
</organism>
<dbReference type="AlphaFoldDB" id="A0A1J4TTC2"/>
<feature type="transmembrane region" description="Helical" evidence="1">
    <location>
        <begin position="32"/>
        <end position="52"/>
    </location>
</feature>
<keyword evidence="1" id="KW-1133">Transmembrane helix</keyword>
<gene>
    <name evidence="2" type="ORF">AUJ73_03925</name>
</gene>
<name>A0A1J4TTC2_9BACT</name>